<dbReference type="GO" id="GO:0016989">
    <property type="term" value="F:sigma factor antagonist activity"/>
    <property type="evidence" value="ECO:0007669"/>
    <property type="project" value="TreeGrafter"/>
</dbReference>
<dbReference type="PANTHER" id="PTHR30273">
    <property type="entry name" value="PERIPLASMIC SIGNAL SENSOR AND SIGMA FACTOR ACTIVATOR FECR-RELATED"/>
    <property type="match status" value="1"/>
</dbReference>
<dbReference type="InterPro" id="IPR012373">
    <property type="entry name" value="Ferrdict_sens_TM"/>
</dbReference>
<feature type="domain" description="FecR protein" evidence="1">
    <location>
        <begin position="106"/>
        <end position="192"/>
    </location>
</feature>
<dbReference type="InterPro" id="IPR032623">
    <property type="entry name" value="FecR_N"/>
</dbReference>
<accession>A0AAQ1G4H2</accession>
<dbReference type="Proteomes" id="UP000243518">
    <property type="component" value="Unassembled WGS sequence"/>
</dbReference>
<name>A0AAQ1G4H2_9GAMM</name>
<proteinExistence type="predicted"/>
<keyword evidence="4" id="KW-1185">Reference proteome</keyword>
<dbReference type="Pfam" id="PF16220">
    <property type="entry name" value="DUF4880"/>
    <property type="match status" value="1"/>
</dbReference>
<dbReference type="Pfam" id="PF04773">
    <property type="entry name" value="FecR"/>
    <property type="match status" value="1"/>
</dbReference>
<dbReference type="PIRSF" id="PIRSF018266">
    <property type="entry name" value="FecR"/>
    <property type="match status" value="1"/>
</dbReference>
<dbReference type="RefSeq" id="WP_088273385.1">
    <property type="nucleotide sequence ID" value="NZ_FNVE01000001.1"/>
</dbReference>
<organism evidence="3 4">
    <name type="scientific">Halopseudomonas aestusnigri</name>
    <dbReference type="NCBI Taxonomy" id="857252"/>
    <lineage>
        <taxon>Bacteria</taxon>
        <taxon>Pseudomonadati</taxon>
        <taxon>Pseudomonadota</taxon>
        <taxon>Gammaproteobacteria</taxon>
        <taxon>Pseudomonadales</taxon>
        <taxon>Pseudomonadaceae</taxon>
        <taxon>Halopseudomonas</taxon>
    </lineage>
</organism>
<evidence type="ECO:0000259" key="2">
    <source>
        <dbReference type="Pfam" id="PF16220"/>
    </source>
</evidence>
<feature type="domain" description="FecR N-terminal" evidence="2">
    <location>
        <begin position="13"/>
        <end position="54"/>
    </location>
</feature>
<dbReference type="Gene3D" id="2.60.120.1440">
    <property type="match status" value="1"/>
</dbReference>
<dbReference type="AlphaFoldDB" id="A0AAQ1G4H2"/>
<dbReference type="EMBL" id="FNVE01000001">
    <property type="protein sequence ID" value="SEF51992.1"/>
    <property type="molecule type" value="Genomic_DNA"/>
</dbReference>
<evidence type="ECO:0000313" key="4">
    <source>
        <dbReference type="Proteomes" id="UP000243518"/>
    </source>
</evidence>
<evidence type="ECO:0000259" key="1">
    <source>
        <dbReference type="Pfam" id="PF04773"/>
    </source>
</evidence>
<evidence type="ECO:0000313" key="3">
    <source>
        <dbReference type="EMBL" id="SEF51992.1"/>
    </source>
</evidence>
<protein>
    <submittedName>
        <fullName evidence="3">FecR family protein</fullName>
    </submittedName>
</protein>
<dbReference type="InterPro" id="IPR006860">
    <property type="entry name" value="FecR"/>
</dbReference>
<comment type="caution">
    <text evidence="3">The sequence shown here is derived from an EMBL/GenBank/DDBJ whole genome shotgun (WGS) entry which is preliminary data.</text>
</comment>
<reference evidence="3 4" key="1">
    <citation type="submission" date="2016-10" db="EMBL/GenBank/DDBJ databases">
        <authorList>
            <person name="Varghese N."/>
            <person name="Submissions S."/>
        </authorList>
    </citation>
    <scope>NUCLEOTIDE SEQUENCE [LARGE SCALE GENOMIC DNA]</scope>
    <source>
        <strain evidence="3 4">CECT 8317</strain>
    </source>
</reference>
<gene>
    <name evidence="3" type="ORF">SAMN05216586_101260</name>
</gene>
<sequence length="305" mass="34319">MTEPYAKDSPDAAAADWLLRQQQVPDDPALDAELQQWLQQDPSHWRSWQRAQQVWQLTASLTPLPRTNKPRQRRWRYPSALAASVLLSTVIGHSLLHKHPQYRSDNQPEQITLTDGTRVFMDAGTELDVSMANDSRHLDLHKGRVFLQVSPDASRPFQVFTDDLTVTVTGTAFLVDTDSRRNAVQVREGQVRVAYPDGPEVVLNAGQQLAANDCRNDCISAVDSTHIAEWQTGYLTVQDQPLTSVLVELGRYRSGYLWLRSPELAQKRVTGRFKLDTPDAALRAVLGPYNARINSVSPWLTIISD</sequence>
<dbReference type="PANTHER" id="PTHR30273:SF2">
    <property type="entry name" value="PROTEIN FECR"/>
    <property type="match status" value="1"/>
</dbReference>